<evidence type="ECO:0000256" key="1">
    <source>
        <dbReference type="ARBA" id="ARBA00003236"/>
    </source>
</evidence>
<dbReference type="SUPFAM" id="SSF88713">
    <property type="entry name" value="Glycoside hydrolase/deacetylase"/>
    <property type="match status" value="1"/>
</dbReference>
<dbReference type="RefSeq" id="WP_093361047.1">
    <property type="nucleotide sequence ID" value="NZ_FOLG01000007.1"/>
</dbReference>
<evidence type="ECO:0000256" key="4">
    <source>
        <dbReference type="ARBA" id="ARBA00032976"/>
    </source>
</evidence>
<proteinExistence type="inferred from homology"/>
<dbReference type="EMBL" id="FOLG01000007">
    <property type="protein sequence ID" value="SFC62906.1"/>
    <property type="molecule type" value="Genomic_DNA"/>
</dbReference>
<evidence type="ECO:0000256" key="3">
    <source>
        <dbReference type="ARBA" id="ARBA00020071"/>
    </source>
</evidence>
<dbReference type="AlphaFoldDB" id="A0A1I1KPX5"/>
<dbReference type="OrthoDB" id="9787041at2"/>
<reference evidence="6 7" key="1">
    <citation type="submission" date="2016-10" db="EMBL/GenBank/DDBJ databases">
        <authorList>
            <person name="de Groot N.N."/>
        </authorList>
    </citation>
    <scope>NUCLEOTIDE SEQUENCE [LARGE SCALE GENOMIC DNA]</scope>
    <source>
        <strain evidence="6 7">DSM 19548</strain>
    </source>
</reference>
<accession>A0A1I1KPX5</accession>
<feature type="domain" description="NodB homology" evidence="5">
    <location>
        <begin position="83"/>
        <end position="193"/>
    </location>
</feature>
<dbReference type="PANTHER" id="PTHR43123">
    <property type="entry name" value="POLYSACCHARIDE DEACETYLASE-RELATED"/>
    <property type="match status" value="1"/>
</dbReference>
<comment type="similarity">
    <text evidence="2">Belongs to the polysaccharide deacetylase family.</text>
</comment>
<dbReference type="Gene3D" id="3.20.20.370">
    <property type="entry name" value="Glycoside hydrolase/deacetylase"/>
    <property type="match status" value="1"/>
</dbReference>
<dbReference type="STRING" id="441112.SAMN04488094_10736"/>
<dbReference type="PANTHER" id="PTHR43123:SF4">
    <property type="entry name" value="POLYSACCHARIDE DEACETYLASE"/>
    <property type="match status" value="1"/>
</dbReference>
<evidence type="ECO:0000313" key="6">
    <source>
        <dbReference type="EMBL" id="SFC62906.1"/>
    </source>
</evidence>
<dbReference type="Proteomes" id="UP000198728">
    <property type="component" value="Unassembled WGS sequence"/>
</dbReference>
<sequence>MTLARTYLDYSKRRPGLDHDRFDYRRLLRTDLPATWPNGKLLALSISIYVEYFPMDMPREPILPPGGMQRPGTSFWDYTLRDYGNRVAIFRLMKALGSAGMRATAAFNSEAARRYPMLVEEAKARGWEVAACGVDMGQLHYGDMDEARERALIEQSRQVLCDLSGQPVHGWYSPGNTQSKNTQRLVTEAGFEYLSDWANDDLAYWLTSSAGRIVSMPLNLELSDRRFLFEQNQPLDEWERRSIIGIAYLCQEAEKRGIRQTSLNLTPWIIAQPYRIASLKRVLAAIAARDEIWVATTGEIAAAWKEFGE</sequence>
<name>A0A1I1KPX5_9RHOB</name>
<dbReference type="InterPro" id="IPR011330">
    <property type="entry name" value="Glyco_hydro/deAcase_b/a-brl"/>
</dbReference>
<gene>
    <name evidence="6" type="ORF">SAMN04488094_10736</name>
</gene>
<dbReference type="InterPro" id="IPR002509">
    <property type="entry name" value="NODB_dom"/>
</dbReference>
<organism evidence="6 7">
    <name type="scientific">Tropicimonas isoalkanivorans</name>
    <dbReference type="NCBI Taxonomy" id="441112"/>
    <lineage>
        <taxon>Bacteria</taxon>
        <taxon>Pseudomonadati</taxon>
        <taxon>Pseudomonadota</taxon>
        <taxon>Alphaproteobacteria</taxon>
        <taxon>Rhodobacterales</taxon>
        <taxon>Roseobacteraceae</taxon>
        <taxon>Tropicimonas</taxon>
    </lineage>
</organism>
<evidence type="ECO:0000313" key="7">
    <source>
        <dbReference type="Proteomes" id="UP000198728"/>
    </source>
</evidence>
<comment type="function">
    <text evidence="1">Is involved in generating a small heat-stable compound (Nod), an acylated oligomer of N-acetylglucosamine, that stimulates mitosis in various plant protoplasts.</text>
</comment>
<keyword evidence="7" id="KW-1185">Reference proteome</keyword>
<dbReference type="GO" id="GO:0005975">
    <property type="term" value="P:carbohydrate metabolic process"/>
    <property type="evidence" value="ECO:0007669"/>
    <property type="project" value="InterPro"/>
</dbReference>
<evidence type="ECO:0000259" key="5">
    <source>
        <dbReference type="Pfam" id="PF01522"/>
    </source>
</evidence>
<evidence type="ECO:0000256" key="2">
    <source>
        <dbReference type="ARBA" id="ARBA00010973"/>
    </source>
</evidence>
<protein>
    <recommendedName>
        <fullName evidence="3">Chitooligosaccharide deacetylase</fullName>
    </recommendedName>
    <alternativeName>
        <fullName evidence="4">Nodulation protein B</fullName>
    </alternativeName>
</protein>
<dbReference type="Pfam" id="PF01522">
    <property type="entry name" value="Polysacc_deac_1"/>
    <property type="match status" value="1"/>
</dbReference>
<dbReference type="GO" id="GO:0016810">
    <property type="term" value="F:hydrolase activity, acting on carbon-nitrogen (but not peptide) bonds"/>
    <property type="evidence" value="ECO:0007669"/>
    <property type="project" value="InterPro"/>
</dbReference>